<name>A0A8J5HGA6_ZINOF</name>
<keyword evidence="1" id="KW-0723">Serine/threonine-protein kinase</keyword>
<keyword evidence="5" id="KW-0067">ATP-binding</keyword>
<keyword evidence="8" id="KW-1185">Reference proteome</keyword>
<dbReference type="InterPro" id="IPR050205">
    <property type="entry name" value="CDPK_Ser/Thr_kinases"/>
</dbReference>
<dbReference type="Proteomes" id="UP000734854">
    <property type="component" value="Unassembled WGS sequence"/>
</dbReference>
<dbReference type="SUPFAM" id="SSF56112">
    <property type="entry name" value="Protein kinase-like (PK-like)"/>
    <property type="match status" value="1"/>
</dbReference>
<keyword evidence="3" id="KW-0547">Nucleotide-binding</keyword>
<evidence type="ECO:0000256" key="4">
    <source>
        <dbReference type="ARBA" id="ARBA00022777"/>
    </source>
</evidence>
<accession>A0A8J5HGA6</accession>
<evidence type="ECO:0000256" key="2">
    <source>
        <dbReference type="ARBA" id="ARBA00022679"/>
    </source>
</evidence>
<comment type="caution">
    <text evidence="7">The sequence shown here is derived from an EMBL/GenBank/DDBJ whole genome shotgun (WGS) entry which is preliminary data.</text>
</comment>
<evidence type="ECO:0000256" key="5">
    <source>
        <dbReference type="ARBA" id="ARBA00022840"/>
    </source>
</evidence>
<gene>
    <name evidence="7" type="ORF">ZIOFF_018294</name>
</gene>
<evidence type="ECO:0000259" key="6">
    <source>
        <dbReference type="Pfam" id="PF00069"/>
    </source>
</evidence>
<dbReference type="GO" id="GO:0004674">
    <property type="term" value="F:protein serine/threonine kinase activity"/>
    <property type="evidence" value="ECO:0007669"/>
    <property type="project" value="UniProtKB-KW"/>
</dbReference>
<organism evidence="7 8">
    <name type="scientific">Zingiber officinale</name>
    <name type="common">Ginger</name>
    <name type="synonym">Amomum zingiber</name>
    <dbReference type="NCBI Taxonomy" id="94328"/>
    <lineage>
        <taxon>Eukaryota</taxon>
        <taxon>Viridiplantae</taxon>
        <taxon>Streptophyta</taxon>
        <taxon>Embryophyta</taxon>
        <taxon>Tracheophyta</taxon>
        <taxon>Spermatophyta</taxon>
        <taxon>Magnoliopsida</taxon>
        <taxon>Liliopsida</taxon>
        <taxon>Zingiberales</taxon>
        <taxon>Zingiberaceae</taxon>
        <taxon>Zingiber</taxon>
    </lineage>
</organism>
<evidence type="ECO:0000256" key="3">
    <source>
        <dbReference type="ARBA" id="ARBA00022741"/>
    </source>
</evidence>
<dbReference type="AlphaFoldDB" id="A0A8J5HGA6"/>
<proteinExistence type="predicted"/>
<dbReference type="PANTHER" id="PTHR24349">
    <property type="entry name" value="SERINE/THREONINE-PROTEIN KINASE"/>
    <property type="match status" value="1"/>
</dbReference>
<keyword evidence="2" id="KW-0808">Transferase</keyword>
<dbReference type="Gene3D" id="1.10.510.10">
    <property type="entry name" value="Transferase(Phosphotransferase) domain 1"/>
    <property type="match status" value="1"/>
</dbReference>
<reference evidence="7 8" key="1">
    <citation type="submission" date="2020-08" db="EMBL/GenBank/DDBJ databases">
        <title>Plant Genome Project.</title>
        <authorList>
            <person name="Zhang R.-G."/>
        </authorList>
    </citation>
    <scope>NUCLEOTIDE SEQUENCE [LARGE SCALE GENOMIC DNA]</scope>
    <source>
        <tissue evidence="7">Rhizome</tissue>
    </source>
</reference>
<dbReference type="InterPro" id="IPR000719">
    <property type="entry name" value="Prot_kinase_dom"/>
</dbReference>
<dbReference type="InterPro" id="IPR011009">
    <property type="entry name" value="Kinase-like_dom_sf"/>
</dbReference>
<dbReference type="GO" id="GO:0005524">
    <property type="term" value="F:ATP binding"/>
    <property type="evidence" value="ECO:0007669"/>
    <property type="project" value="UniProtKB-KW"/>
</dbReference>
<feature type="domain" description="Protein kinase" evidence="6">
    <location>
        <begin position="118"/>
        <end position="159"/>
    </location>
</feature>
<evidence type="ECO:0000256" key="1">
    <source>
        <dbReference type="ARBA" id="ARBA00022527"/>
    </source>
</evidence>
<keyword evidence="4" id="KW-0418">Kinase</keyword>
<protein>
    <recommendedName>
        <fullName evidence="6">Protein kinase domain-containing protein</fullName>
    </recommendedName>
</protein>
<evidence type="ECO:0000313" key="7">
    <source>
        <dbReference type="EMBL" id="KAG6521228.1"/>
    </source>
</evidence>
<evidence type="ECO:0000313" key="8">
    <source>
        <dbReference type="Proteomes" id="UP000734854"/>
    </source>
</evidence>
<dbReference type="EMBL" id="JACMSC010000005">
    <property type="protein sequence ID" value="KAG6521228.1"/>
    <property type="molecule type" value="Genomic_DNA"/>
</dbReference>
<sequence length="390" mass="43355">MPSSSKALGELLRSPKRLRPISLSPESMTLKSPLSTLHAPPLVAGEHPSALTSEQAKRAKRVDAGRSLSRWKRNLSICSERIATRKGTHSDPYVRLGELLVEETWLEALPGELQKPFAQNLCRGGRYSEEDAKAIVIQILSVIAFCHLQGVVHRDLKPEEQLRSLGTWEDVWLSLASSSSWILMDVWLTLKGSIQLDVATSGKGGIGVYIGICDNAVKNRFSTLYKKRENFEASSKENSVPSLDPSNKRVLVEEPSITILIGEPSTSNKQMGYHISPLKETIEAHRRSLGEHGPAQHLQRPPLLEVQNFDTVNQSSASNKVSQATFLGRDDPKLTALLQQAELLTTLSKKVNAENTNQSLDEAWKELQEYLIQTEDSGLLRKRIANFVIR</sequence>
<dbReference type="Pfam" id="PF00069">
    <property type="entry name" value="Pkinase"/>
    <property type="match status" value="1"/>
</dbReference>